<evidence type="ECO:0000256" key="2">
    <source>
        <dbReference type="ARBA" id="ARBA00022643"/>
    </source>
</evidence>
<evidence type="ECO:0000256" key="6">
    <source>
        <dbReference type="PIRSR" id="PIRSR000337-1"/>
    </source>
</evidence>
<keyword evidence="1 6" id="KW-0285">Flavoprotein</keyword>
<feature type="binding site" evidence="6">
    <location>
        <position position="196"/>
    </location>
    <ligand>
        <name>FMN</name>
        <dbReference type="ChEBI" id="CHEBI:58210"/>
    </ligand>
</feature>
<evidence type="ECO:0000256" key="4">
    <source>
        <dbReference type="ARBA" id="ARBA00023033"/>
    </source>
</evidence>
<evidence type="ECO:0000313" key="9">
    <source>
        <dbReference type="EMBL" id="MBB4705591.1"/>
    </source>
</evidence>
<dbReference type="InterPro" id="IPR036661">
    <property type="entry name" value="Luciferase-like_sf"/>
</dbReference>
<keyword evidence="2 6" id="KW-0288">FMN</keyword>
<comment type="similarity">
    <text evidence="5">Belongs to the NtaA/SnaA/DszA monooxygenase family.</text>
</comment>
<dbReference type="InterPro" id="IPR016215">
    <property type="entry name" value="NTA_MOA"/>
</dbReference>
<dbReference type="EMBL" id="JACHND010000001">
    <property type="protein sequence ID" value="MBB4705591.1"/>
    <property type="molecule type" value="Genomic_DNA"/>
</dbReference>
<dbReference type="GO" id="GO:0016705">
    <property type="term" value="F:oxidoreductase activity, acting on paired donors, with incorporation or reduction of molecular oxygen"/>
    <property type="evidence" value="ECO:0007669"/>
    <property type="project" value="InterPro"/>
</dbReference>
<feature type="transmembrane region" description="Helical" evidence="7">
    <location>
        <begin position="36"/>
        <end position="59"/>
    </location>
</feature>
<evidence type="ECO:0000259" key="8">
    <source>
        <dbReference type="Pfam" id="PF00296"/>
    </source>
</evidence>
<dbReference type="Pfam" id="PF00296">
    <property type="entry name" value="Bac_luciferase"/>
    <property type="match status" value="1"/>
</dbReference>
<dbReference type="InterPro" id="IPR011251">
    <property type="entry name" value="Luciferase-like_dom"/>
</dbReference>
<feature type="binding site" evidence="6">
    <location>
        <position position="250"/>
    </location>
    <ligand>
        <name>FMN</name>
        <dbReference type="ChEBI" id="CHEBI:58210"/>
    </ligand>
</feature>
<dbReference type="Gene3D" id="3.20.20.30">
    <property type="entry name" value="Luciferase-like domain"/>
    <property type="match status" value="1"/>
</dbReference>
<comment type="caution">
    <text evidence="9">The sequence shown here is derived from an EMBL/GenBank/DDBJ whole genome shotgun (WGS) entry which is preliminary data.</text>
</comment>
<name>A0A7W7DH30_9ACTN</name>
<protein>
    <submittedName>
        <fullName evidence="9">FMN-dependent oxidoreductase (Nitrilotriacetate monooxygenase family)</fullName>
    </submittedName>
</protein>
<evidence type="ECO:0000313" key="10">
    <source>
        <dbReference type="Proteomes" id="UP000542210"/>
    </source>
</evidence>
<feature type="domain" description="Luciferase-like" evidence="8">
    <location>
        <begin position="124"/>
        <end position="491"/>
    </location>
</feature>
<dbReference type="InterPro" id="IPR051260">
    <property type="entry name" value="Diverse_substr_monoxygenases"/>
</dbReference>
<sequence length="549" mass="59645">MPAGSVVTETVFSRAGLGRVTALAVTTQDIPVVQGLVVFAALVFVLVNLAVGLVCPAAGPADRPPVTARSVKDDFDDIVKAGAKPEAGPAPETSAPESKENLVTKQIHLAAHFPGVNNTTVWSDPRAGSQIDFASFTHLARTAERGKFDFFFLAEGLRLREMKGRIHDLDVVGRPESLTVLSALAAVTTHLGLAATVNSTFNEPYEVARRLASLDHLSGGRAAWNVVTSYDAFTGENFRRGGFLDEADRYTRAAEFLRTARELWDSWAQDAVTADAGTGAFVRDGGVGEFRHRDRHFDISGRFNVPRGPQGHPVIIQAGDSDEGREFAASDADVIFSRHSTLEDGRAFYRDVKRRLAGHGRRPEDLKILPAVTYVLGDTEEEAAERAAEIRRAQVSPQTAISYLEGIWGRDLSAYDPDGPLPDVDPDLEVGVSKGRAQFRGDRSATVAKWRALAEEKRLSIRDLVIELSARQTFIGTPRSVADAIDLFVQTDASDGFIFVPHLTPTGLDDLVDKVVPLLQEKGVFRADYSGPTLRDHLGLTAPRTRQTT</sequence>
<keyword evidence="4 9" id="KW-0503">Monooxygenase</keyword>
<gene>
    <name evidence="9" type="ORF">BJ982_007135</name>
</gene>
<keyword evidence="7" id="KW-0472">Membrane</keyword>
<evidence type="ECO:0000256" key="1">
    <source>
        <dbReference type="ARBA" id="ARBA00022630"/>
    </source>
</evidence>
<dbReference type="RefSeq" id="WP_239122735.1">
    <property type="nucleotide sequence ID" value="NZ_BOOV01000003.1"/>
</dbReference>
<dbReference type="NCBIfam" id="TIGR03860">
    <property type="entry name" value="FMN_nitrolo"/>
    <property type="match status" value="1"/>
</dbReference>
<dbReference type="CDD" id="cd01095">
    <property type="entry name" value="Nitrilotriacetate_monoxgenase"/>
    <property type="match status" value="1"/>
</dbReference>
<organism evidence="9 10">
    <name type="scientific">Sphaerisporangium siamense</name>
    <dbReference type="NCBI Taxonomy" id="795645"/>
    <lineage>
        <taxon>Bacteria</taxon>
        <taxon>Bacillati</taxon>
        <taxon>Actinomycetota</taxon>
        <taxon>Actinomycetes</taxon>
        <taxon>Streptosporangiales</taxon>
        <taxon>Streptosporangiaceae</taxon>
        <taxon>Sphaerisporangium</taxon>
    </lineage>
</organism>
<keyword evidence="7" id="KW-0812">Transmembrane</keyword>
<dbReference type="GO" id="GO:0004497">
    <property type="term" value="F:monooxygenase activity"/>
    <property type="evidence" value="ECO:0007669"/>
    <property type="project" value="UniProtKB-KW"/>
</dbReference>
<evidence type="ECO:0000256" key="5">
    <source>
        <dbReference type="ARBA" id="ARBA00033748"/>
    </source>
</evidence>
<dbReference type="Proteomes" id="UP000542210">
    <property type="component" value="Unassembled WGS sequence"/>
</dbReference>
<keyword evidence="3" id="KW-0560">Oxidoreductase</keyword>
<keyword evidence="10" id="KW-1185">Reference proteome</keyword>
<dbReference type="PANTHER" id="PTHR30011">
    <property type="entry name" value="ALKANESULFONATE MONOOXYGENASE-RELATED"/>
    <property type="match status" value="1"/>
</dbReference>
<keyword evidence="7" id="KW-1133">Transmembrane helix</keyword>
<accession>A0A7W7DH30</accession>
<proteinExistence type="inferred from homology"/>
<feature type="binding site" evidence="6">
    <location>
        <position position="321"/>
    </location>
    <ligand>
        <name>FMN</name>
        <dbReference type="ChEBI" id="CHEBI:58210"/>
    </ligand>
</feature>
<reference evidence="9 10" key="1">
    <citation type="submission" date="2020-08" db="EMBL/GenBank/DDBJ databases">
        <title>Sequencing the genomes of 1000 actinobacteria strains.</title>
        <authorList>
            <person name="Klenk H.-P."/>
        </authorList>
    </citation>
    <scope>NUCLEOTIDE SEQUENCE [LARGE SCALE GENOMIC DNA]</scope>
    <source>
        <strain evidence="9 10">DSM 45784</strain>
    </source>
</reference>
<evidence type="ECO:0000256" key="7">
    <source>
        <dbReference type="SAM" id="Phobius"/>
    </source>
</evidence>
<dbReference type="SUPFAM" id="SSF51679">
    <property type="entry name" value="Bacterial luciferase-like"/>
    <property type="match status" value="1"/>
</dbReference>
<dbReference type="AlphaFoldDB" id="A0A7W7DH30"/>
<evidence type="ECO:0000256" key="3">
    <source>
        <dbReference type="ARBA" id="ARBA00023002"/>
    </source>
</evidence>
<dbReference type="PANTHER" id="PTHR30011:SF16">
    <property type="entry name" value="C2H2 FINGER DOMAIN TRANSCRIPTION FACTOR (EUROFUNG)-RELATED"/>
    <property type="match status" value="1"/>
</dbReference>
<dbReference type="PIRSF" id="PIRSF000337">
    <property type="entry name" value="NTA_MOA"/>
    <property type="match status" value="1"/>
</dbReference>